<reference evidence="1 2" key="1">
    <citation type="journal article" date="2019" name="Environ. Microbiol.">
        <title>Species interactions and distinct microbial communities in high Arctic permafrost affected cryosols are associated with the CH4 and CO2 gas fluxes.</title>
        <authorList>
            <person name="Altshuler I."/>
            <person name="Hamel J."/>
            <person name="Turney S."/>
            <person name="Magnuson E."/>
            <person name="Levesque R."/>
            <person name="Greer C."/>
            <person name="Whyte L.G."/>
        </authorList>
    </citation>
    <scope>NUCLEOTIDE SEQUENCE [LARGE SCALE GENOMIC DNA]</scope>
    <source>
        <strain evidence="1 2">S06.C</strain>
    </source>
</reference>
<evidence type="ECO:0000313" key="2">
    <source>
        <dbReference type="Proteomes" id="UP000319212"/>
    </source>
</evidence>
<gene>
    <name evidence="1" type="ORF">EAH82_02850</name>
</gene>
<sequence>MQPVLEFVRRHERSYTYSIRAPQTSDTIPVACYVDRGLTSLADCVFDAAQALSINFPKVYIRYQGQCMGEMDVRRLALCSESFAREMMNEHHRRCAAQGLETEAAATRFVESRRGTAIVA</sequence>
<protein>
    <submittedName>
        <fullName evidence="1">Uncharacterized protein</fullName>
    </submittedName>
</protein>
<proteinExistence type="predicted"/>
<accession>A0A502DYM4</accession>
<evidence type="ECO:0000313" key="1">
    <source>
        <dbReference type="EMBL" id="TPG30443.1"/>
    </source>
</evidence>
<dbReference type="AlphaFoldDB" id="A0A502DYM4"/>
<dbReference type="EMBL" id="RCZI01000001">
    <property type="protein sequence ID" value="TPG30443.1"/>
    <property type="molecule type" value="Genomic_DNA"/>
</dbReference>
<dbReference type="RefSeq" id="WP_140838387.1">
    <property type="nucleotide sequence ID" value="NZ_RCZI01000001.1"/>
</dbReference>
<dbReference type="Proteomes" id="UP000319212">
    <property type="component" value="Unassembled WGS sequence"/>
</dbReference>
<comment type="caution">
    <text evidence="1">The sequence shown here is derived from an EMBL/GenBank/DDBJ whole genome shotgun (WGS) entry which is preliminary data.</text>
</comment>
<organism evidence="1 2">
    <name type="scientific">Variovorax guangxiensis</name>
    <dbReference type="NCBI Taxonomy" id="1775474"/>
    <lineage>
        <taxon>Bacteria</taxon>
        <taxon>Pseudomonadati</taxon>
        <taxon>Pseudomonadota</taxon>
        <taxon>Betaproteobacteria</taxon>
        <taxon>Burkholderiales</taxon>
        <taxon>Comamonadaceae</taxon>
        <taxon>Variovorax</taxon>
    </lineage>
</organism>
<name>A0A502DYM4_9BURK</name>